<name>A0AAV7HTW5_COTGL</name>
<proteinExistence type="predicted"/>
<dbReference type="EMBL" id="JAHXZJ010001866">
    <property type="protein sequence ID" value="KAH0548472.1"/>
    <property type="molecule type" value="Genomic_DNA"/>
</dbReference>
<dbReference type="Proteomes" id="UP000826195">
    <property type="component" value="Unassembled WGS sequence"/>
</dbReference>
<dbReference type="AlphaFoldDB" id="A0AAV7HTW5"/>
<comment type="caution">
    <text evidence="1">The sequence shown here is derived from an EMBL/GenBank/DDBJ whole genome shotgun (WGS) entry which is preliminary data.</text>
</comment>
<gene>
    <name evidence="1" type="ORF">KQX54_001121</name>
</gene>
<keyword evidence="2" id="KW-1185">Reference proteome</keyword>
<protein>
    <recommendedName>
        <fullName evidence="3">Reverse transcriptase zinc-binding domain-containing protein</fullName>
    </recommendedName>
</protein>
<evidence type="ECO:0000313" key="2">
    <source>
        <dbReference type="Proteomes" id="UP000826195"/>
    </source>
</evidence>
<organism evidence="1 2">
    <name type="scientific">Cotesia glomerata</name>
    <name type="common">Lepidopteran parasitic wasp</name>
    <name type="synonym">Apanteles glomeratus</name>
    <dbReference type="NCBI Taxonomy" id="32391"/>
    <lineage>
        <taxon>Eukaryota</taxon>
        <taxon>Metazoa</taxon>
        <taxon>Ecdysozoa</taxon>
        <taxon>Arthropoda</taxon>
        <taxon>Hexapoda</taxon>
        <taxon>Insecta</taxon>
        <taxon>Pterygota</taxon>
        <taxon>Neoptera</taxon>
        <taxon>Endopterygota</taxon>
        <taxon>Hymenoptera</taxon>
        <taxon>Apocrita</taxon>
        <taxon>Ichneumonoidea</taxon>
        <taxon>Braconidae</taxon>
        <taxon>Microgastrinae</taxon>
        <taxon>Cotesia</taxon>
    </lineage>
</organism>
<accession>A0AAV7HTW5</accession>
<reference evidence="1 2" key="1">
    <citation type="journal article" date="2021" name="J. Hered.">
        <title>A chromosome-level genome assembly of the parasitoid wasp, Cotesia glomerata (Hymenoptera: Braconidae).</title>
        <authorList>
            <person name="Pinto B.J."/>
            <person name="Weis J.J."/>
            <person name="Gamble T."/>
            <person name="Ode P.J."/>
            <person name="Paul R."/>
            <person name="Zaspel J.M."/>
        </authorList>
    </citation>
    <scope>NUCLEOTIDE SEQUENCE [LARGE SCALE GENOMIC DNA]</scope>
    <source>
        <strain evidence="1">CgM1</strain>
    </source>
</reference>
<sequence>MIRLETEIIRLSVTAMILTWKWIIRMLKMNPDRWPRERHQEKFSKDITDQSRHQDFENYLKSSSLQLQLIWKKTAIAPKYLNIRCPIFLARTLAQLRLANTHNCRILCSEHCLQLCPKTLCKACGKANEIVDHILSFCQAYDDLRIRFFTNLIKLYPINLCSLMILSTYTKENIENIARYISAVSSRRARHTQSF</sequence>
<evidence type="ECO:0000313" key="1">
    <source>
        <dbReference type="EMBL" id="KAH0548472.1"/>
    </source>
</evidence>
<evidence type="ECO:0008006" key="3">
    <source>
        <dbReference type="Google" id="ProtNLM"/>
    </source>
</evidence>